<dbReference type="Gene3D" id="3.40.50.1390">
    <property type="entry name" value="Resolvase, N-terminal catalytic domain"/>
    <property type="match status" value="1"/>
</dbReference>
<dbReference type="InterPro" id="IPR038109">
    <property type="entry name" value="DNA_bind_recomb_sf"/>
</dbReference>
<gene>
    <name evidence="2" type="ORF">E1295_14605</name>
</gene>
<evidence type="ECO:0000313" key="2">
    <source>
        <dbReference type="EMBL" id="TDE54624.1"/>
    </source>
</evidence>
<dbReference type="InterPro" id="IPR011109">
    <property type="entry name" value="DNA_bind_recombinase_dom"/>
</dbReference>
<dbReference type="Pfam" id="PF07508">
    <property type="entry name" value="Recombinase"/>
    <property type="match status" value="1"/>
</dbReference>
<dbReference type="PANTHER" id="PTHR30461:SF23">
    <property type="entry name" value="DNA RECOMBINASE-RELATED"/>
    <property type="match status" value="1"/>
</dbReference>
<name>A0A4R5FPP5_9ACTN</name>
<evidence type="ECO:0000313" key="3">
    <source>
        <dbReference type="Proteomes" id="UP000295136"/>
    </source>
</evidence>
<dbReference type="Pfam" id="PF13408">
    <property type="entry name" value="Zn_ribbon_recom"/>
    <property type="match status" value="1"/>
</dbReference>
<feature type="domain" description="Recombinase" evidence="1">
    <location>
        <begin position="189"/>
        <end position="340"/>
    </location>
</feature>
<protein>
    <recommendedName>
        <fullName evidence="1">Recombinase domain-containing protein</fullName>
    </recommendedName>
</protein>
<sequence length="449" mass="49929">MSSLFDSWVQHKVISPRSSRRHSKDGPLRFALYARTSTEDFQDPVSSCGWQREAAQILVTGLGVIVAEFVDVGYSRRLPWKERPQSAELLMALTDPDRGWDAIVVGEYERAFCGDQLAQLLPLLQSYGVQLWLPEAGGPVDPASPMHQALMLLLGGQSQREVLRARYRVLAAMRNQATDQGRFLGGRPPYGYRLVDAGPHPNRTHARWGRRLHQLDADPATAPHVRWMFAQRLSGVSVAGIARMLNERGVPCPSDADRERNPHRSGHAWTLRTVAAILGNPRYTGRQVWNRQNSGVTDAMARGWNAPQEWAISTKRSHPALVSDDDFVAAQAIRAARPAQDGSPRVYLLAGLLKCGFCGRRLDSHWANGRPGYRCRHGYTSARPREASSPKYLYIREDRLLAELSAHVGGRGRKEPAEIVSALRANGLVIICHAATRVVTELNTEEPIP</sequence>
<proteinExistence type="predicted"/>
<accession>A0A4R5FPP5</accession>
<dbReference type="PROSITE" id="PS51737">
    <property type="entry name" value="RECOMBINASE_DNA_BIND"/>
    <property type="match status" value="1"/>
</dbReference>
<dbReference type="Gene3D" id="3.90.1750.20">
    <property type="entry name" value="Putative Large Serine Recombinase, Chain B, Domain 2"/>
    <property type="match status" value="1"/>
</dbReference>
<dbReference type="GO" id="GO:0000150">
    <property type="term" value="F:DNA strand exchange activity"/>
    <property type="evidence" value="ECO:0007669"/>
    <property type="project" value="InterPro"/>
</dbReference>
<dbReference type="InterPro" id="IPR006119">
    <property type="entry name" value="Resolv_N"/>
</dbReference>
<dbReference type="Pfam" id="PF00239">
    <property type="entry name" value="Resolvase"/>
    <property type="match status" value="1"/>
</dbReference>
<comment type="caution">
    <text evidence="2">The sequence shown here is derived from an EMBL/GenBank/DDBJ whole genome shotgun (WGS) entry which is preliminary data.</text>
</comment>
<keyword evidence="3" id="KW-1185">Reference proteome</keyword>
<dbReference type="GO" id="GO:0003677">
    <property type="term" value="F:DNA binding"/>
    <property type="evidence" value="ECO:0007669"/>
    <property type="project" value="InterPro"/>
</dbReference>
<dbReference type="PANTHER" id="PTHR30461">
    <property type="entry name" value="DNA-INVERTASE FROM LAMBDOID PROPHAGE"/>
    <property type="match status" value="1"/>
</dbReference>
<dbReference type="Proteomes" id="UP000295136">
    <property type="component" value="Unassembled WGS sequence"/>
</dbReference>
<dbReference type="SUPFAM" id="SSF53041">
    <property type="entry name" value="Resolvase-like"/>
    <property type="match status" value="1"/>
</dbReference>
<dbReference type="SMART" id="SM00857">
    <property type="entry name" value="Resolvase"/>
    <property type="match status" value="1"/>
</dbReference>
<dbReference type="AlphaFoldDB" id="A0A4R5FPP5"/>
<evidence type="ECO:0000259" key="1">
    <source>
        <dbReference type="PROSITE" id="PS51737"/>
    </source>
</evidence>
<dbReference type="InterPro" id="IPR025827">
    <property type="entry name" value="Zn_ribbon_recom_dom"/>
</dbReference>
<dbReference type="EMBL" id="SMLD01000031">
    <property type="protein sequence ID" value="TDE54624.1"/>
    <property type="molecule type" value="Genomic_DNA"/>
</dbReference>
<organism evidence="2 3">
    <name type="scientific">Nonomuraea mesophila</name>
    <dbReference type="NCBI Taxonomy" id="2530382"/>
    <lineage>
        <taxon>Bacteria</taxon>
        <taxon>Bacillati</taxon>
        <taxon>Actinomycetota</taxon>
        <taxon>Actinomycetes</taxon>
        <taxon>Streptosporangiales</taxon>
        <taxon>Streptosporangiaceae</taxon>
        <taxon>Nonomuraea</taxon>
    </lineage>
</organism>
<dbReference type="InterPro" id="IPR050639">
    <property type="entry name" value="SSR_resolvase"/>
</dbReference>
<reference evidence="2 3" key="1">
    <citation type="submission" date="2019-03" db="EMBL/GenBank/DDBJ databases">
        <title>Draft genome sequences of novel Actinobacteria.</title>
        <authorList>
            <person name="Sahin N."/>
            <person name="Ay H."/>
            <person name="Saygin H."/>
        </authorList>
    </citation>
    <scope>NUCLEOTIDE SEQUENCE [LARGE SCALE GENOMIC DNA]</scope>
    <source>
        <strain evidence="2 3">6K102</strain>
    </source>
</reference>
<dbReference type="InterPro" id="IPR036162">
    <property type="entry name" value="Resolvase-like_N_sf"/>
</dbReference>